<proteinExistence type="predicted"/>
<protein>
    <submittedName>
        <fullName evidence="1">Uncharacterized protein</fullName>
    </submittedName>
</protein>
<evidence type="ECO:0000313" key="2">
    <source>
        <dbReference type="Proteomes" id="UP001163321"/>
    </source>
</evidence>
<name>A0ACC0VPI2_9STRA</name>
<keyword evidence="2" id="KW-1185">Reference proteome</keyword>
<gene>
    <name evidence="1" type="ORF">PsorP6_003537</name>
</gene>
<dbReference type="EMBL" id="CM047587">
    <property type="protein sequence ID" value="KAI9908067.1"/>
    <property type="molecule type" value="Genomic_DNA"/>
</dbReference>
<reference evidence="1 2" key="1">
    <citation type="journal article" date="2022" name="bioRxiv">
        <title>The genome of the oomycete Peronosclerospora sorghi, a cosmopolitan pathogen of maize and sorghum, is inflated with dispersed pseudogenes.</title>
        <authorList>
            <person name="Fletcher K."/>
            <person name="Martin F."/>
            <person name="Isakeit T."/>
            <person name="Cavanaugh K."/>
            <person name="Magill C."/>
            <person name="Michelmore R."/>
        </authorList>
    </citation>
    <scope>NUCLEOTIDE SEQUENCE [LARGE SCALE GENOMIC DNA]</scope>
    <source>
        <strain evidence="1">P6</strain>
    </source>
</reference>
<organism evidence="1 2">
    <name type="scientific">Peronosclerospora sorghi</name>
    <dbReference type="NCBI Taxonomy" id="230839"/>
    <lineage>
        <taxon>Eukaryota</taxon>
        <taxon>Sar</taxon>
        <taxon>Stramenopiles</taxon>
        <taxon>Oomycota</taxon>
        <taxon>Peronosporomycetes</taxon>
        <taxon>Peronosporales</taxon>
        <taxon>Peronosporaceae</taxon>
        <taxon>Peronosclerospora</taxon>
    </lineage>
</organism>
<comment type="caution">
    <text evidence="1">The sequence shown here is derived from an EMBL/GenBank/DDBJ whole genome shotgun (WGS) entry which is preliminary data.</text>
</comment>
<dbReference type="Proteomes" id="UP001163321">
    <property type="component" value="Chromosome 8"/>
</dbReference>
<sequence>MELSLLKADVQWMAKPLKEKRVLSSTPPVSDLKVVFPSAKKIDDGVPFPCNISIPAEELGTENKTSLLDQHVTFKLMRENELVATHMMKLLQTVNKKKVKLLLKKRSEIRNQKKVAAYQKGKRSVLRKHRPSKKKQQKDAKRQRIYVEAEKKKMLQSGVITRDDIAKMDEEKGDRKDSEEVAAMDVEE</sequence>
<accession>A0ACC0VPI2</accession>
<evidence type="ECO:0000313" key="1">
    <source>
        <dbReference type="EMBL" id="KAI9908067.1"/>
    </source>
</evidence>